<proteinExistence type="predicted"/>
<dbReference type="EMBL" id="JACHDN010000001">
    <property type="protein sequence ID" value="MBB5471307.1"/>
    <property type="molecule type" value="Genomic_DNA"/>
</dbReference>
<organism evidence="2 3">
    <name type="scientific">Cellulomonas hominis</name>
    <dbReference type="NCBI Taxonomy" id="156981"/>
    <lineage>
        <taxon>Bacteria</taxon>
        <taxon>Bacillati</taxon>
        <taxon>Actinomycetota</taxon>
        <taxon>Actinomycetes</taxon>
        <taxon>Micrococcales</taxon>
        <taxon>Cellulomonadaceae</taxon>
        <taxon>Cellulomonas</taxon>
    </lineage>
</organism>
<dbReference type="AlphaFoldDB" id="A0A7W8SA44"/>
<accession>A0A7W8SA44</accession>
<comment type="caution">
    <text evidence="2">The sequence shown here is derived from an EMBL/GenBank/DDBJ whole genome shotgun (WGS) entry which is preliminary data.</text>
</comment>
<gene>
    <name evidence="2" type="ORF">HNR08_000043</name>
</gene>
<protein>
    <submittedName>
        <fullName evidence="2">Uncharacterized protein</fullName>
    </submittedName>
</protein>
<sequence>MCDDETEQDAPPGLERARAQYADLPRVPQQRGEPDPDEA</sequence>
<evidence type="ECO:0000313" key="3">
    <source>
        <dbReference type="Proteomes" id="UP000564629"/>
    </source>
</evidence>
<evidence type="ECO:0000313" key="2">
    <source>
        <dbReference type="EMBL" id="MBB5471307.1"/>
    </source>
</evidence>
<evidence type="ECO:0000256" key="1">
    <source>
        <dbReference type="SAM" id="MobiDB-lite"/>
    </source>
</evidence>
<feature type="region of interest" description="Disordered" evidence="1">
    <location>
        <begin position="1"/>
        <end position="39"/>
    </location>
</feature>
<reference evidence="2 3" key="1">
    <citation type="submission" date="2020-08" db="EMBL/GenBank/DDBJ databases">
        <title>Sequencing the genomes of 1000 actinobacteria strains.</title>
        <authorList>
            <person name="Klenk H.-P."/>
        </authorList>
    </citation>
    <scope>NUCLEOTIDE SEQUENCE [LARGE SCALE GENOMIC DNA]</scope>
    <source>
        <strain evidence="2 3">DSM 9581</strain>
    </source>
</reference>
<dbReference type="Proteomes" id="UP000564629">
    <property type="component" value="Unassembled WGS sequence"/>
</dbReference>
<name>A0A7W8SA44_9CELL</name>